<evidence type="ECO:0000256" key="1">
    <source>
        <dbReference type="SAM" id="MobiDB-lite"/>
    </source>
</evidence>
<dbReference type="AlphaFoldDB" id="A0A239A112"/>
<accession>A0A239A112</accession>
<keyword evidence="2" id="KW-0732">Signal</keyword>
<feature type="signal peptide" evidence="2">
    <location>
        <begin position="1"/>
        <end position="19"/>
    </location>
</feature>
<keyword evidence="4" id="KW-1185">Reference proteome</keyword>
<dbReference type="Proteomes" id="UP000198310">
    <property type="component" value="Unassembled WGS sequence"/>
</dbReference>
<dbReference type="InterPro" id="IPR022298">
    <property type="entry name" value="Conjug_transposon_TraN"/>
</dbReference>
<gene>
    <name evidence="3" type="ORF">SAMN06269173_110125</name>
</gene>
<proteinExistence type="predicted"/>
<evidence type="ECO:0000313" key="3">
    <source>
        <dbReference type="EMBL" id="SNR89337.1"/>
    </source>
</evidence>
<evidence type="ECO:0000256" key="2">
    <source>
        <dbReference type="SAM" id="SignalP"/>
    </source>
</evidence>
<feature type="region of interest" description="Disordered" evidence="1">
    <location>
        <begin position="31"/>
        <end position="51"/>
    </location>
</feature>
<organism evidence="3 4">
    <name type="scientific">Hymenobacter mucosus</name>
    <dbReference type="NCBI Taxonomy" id="1411120"/>
    <lineage>
        <taxon>Bacteria</taxon>
        <taxon>Pseudomonadati</taxon>
        <taxon>Bacteroidota</taxon>
        <taxon>Cytophagia</taxon>
        <taxon>Cytophagales</taxon>
        <taxon>Hymenobacteraceae</taxon>
        <taxon>Hymenobacter</taxon>
    </lineage>
</organism>
<evidence type="ECO:0008006" key="5">
    <source>
        <dbReference type="Google" id="ProtNLM"/>
    </source>
</evidence>
<feature type="chain" id="PRO_5012534301" description="DUF4138 domain-containing protein" evidence="2">
    <location>
        <begin position="20"/>
        <end position="384"/>
    </location>
</feature>
<feature type="compositionally biased region" description="Low complexity" evidence="1">
    <location>
        <begin position="31"/>
        <end position="47"/>
    </location>
</feature>
<sequence>MKLYILLGLGLLAAPAVHAQRRVQPLPAQLPAYSPAASSSDPAVGPAGFHTGGYTNQGQHFTVSRLAPPPPPTPPGATATTLDIAVSDSSTTYLVFPGSVSLVDVGMMDNYLVKIEANSVFIRARKKVSPPTPIMVRHGSKYWIGRLVTVKRPVLTLYDFTKPGALNPPPAPATLSGADLLGSPDAIIGDVQVDLSGDVQSTAGGMQTGTGAVLQESSTGVGPDNELAMDRAASKKARINAMLRRLDQYREEINSVAVVDNRLSFSLCNVRNDKQFTYLRFKLVNSSSIDYQVDFADFTLVENDKKRFLGKKRNEARRPMMPAGGHPNQRVKGNSTGYIYYAVPLYAATDEGHLAVGLRELSGARAIQLRVPSRVINTASTFIQ</sequence>
<reference evidence="4" key="1">
    <citation type="submission" date="2017-06" db="EMBL/GenBank/DDBJ databases">
        <authorList>
            <person name="Varghese N."/>
            <person name="Submissions S."/>
        </authorList>
    </citation>
    <scope>NUCLEOTIDE SEQUENCE [LARGE SCALE GENOMIC DNA]</scope>
    <source>
        <strain evidence="4">DSM 28041</strain>
    </source>
</reference>
<dbReference type="RefSeq" id="WP_089333798.1">
    <property type="nucleotide sequence ID" value="NZ_FZNS01000010.1"/>
</dbReference>
<dbReference type="Pfam" id="PF13595">
    <property type="entry name" value="DUF4138"/>
    <property type="match status" value="1"/>
</dbReference>
<protein>
    <recommendedName>
        <fullName evidence="5">DUF4138 domain-containing protein</fullName>
    </recommendedName>
</protein>
<evidence type="ECO:0000313" key="4">
    <source>
        <dbReference type="Proteomes" id="UP000198310"/>
    </source>
</evidence>
<dbReference type="EMBL" id="FZNS01000010">
    <property type="protein sequence ID" value="SNR89337.1"/>
    <property type="molecule type" value="Genomic_DNA"/>
</dbReference>
<name>A0A239A112_9BACT</name>